<protein>
    <recommendedName>
        <fullName evidence="1">Signal transduction histidine kinase dimerisation/phosphoacceptor domain-containing protein</fullName>
    </recommendedName>
</protein>
<dbReference type="InterPro" id="IPR003661">
    <property type="entry name" value="HisK_dim/P_dom"/>
</dbReference>
<accession>A0A855WYY3</accession>
<dbReference type="SMART" id="SM00388">
    <property type="entry name" value="HisKA"/>
    <property type="match status" value="1"/>
</dbReference>
<dbReference type="GO" id="GO:0000155">
    <property type="term" value="F:phosphorelay sensor kinase activity"/>
    <property type="evidence" value="ECO:0007669"/>
    <property type="project" value="InterPro"/>
</dbReference>
<organism evidence="2 3">
    <name type="scientific">candidate division GN15 bacterium</name>
    <dbReference type="NCBI Taxonomy" id="2072418"/>
    <lineage>
        <taxon>Bacteria</taxon>
        <taxon>candidate division GN15</taxon>
    </lineage>
</organism>
<dbReference type="AlphaFoldDB" id="A0A855WYY3"/>
<dbReference type="SUPFAM" id="SSF47384">
    <property type="entry name" value="Homodimeric domain of signal transducing histidine kinase"/>
    <property type="match status" value="1"/>
</dbReference>
<dbReference type="Gene3D" id="1.10.287.130">
    <property type="match status" value="1"/>
</dbReference>
<dbReference type="EMBL" id="PQAP01000131">
    <property type="protein sequence ID" value="PWB70906.1"/>
    <property type="molecule type" value="Genomic_DNA"/>
</dbReference>
<sequence length="117" mass="13151">MSNTKSEKTAAGTLDHTALAEDLALFQALKPYIGHCLSMNHEINNSLAGLIGYTEFLLMDESSLAPQQKRQVEMIAKCAERIRQVVQNLCDEKIALSERIDLRPVMETYKAIEKKLD</sequence>
<dbReference type="Pfam" id="PF00512">
    <property type="entry name" value="HisKA"/>
    <property type="match status" value="1"/>
</dbReference>
<evidence type="ECO:0000259" key="1">
    <source>
        <dbReference type="SMART" id="SM00388"/>
    </source>
</evidence>
<comment type="caution">
    <text evidence="2">The sequence shown here is derived from an EMBL/GenBank/DDBJ whole genome shotgun (WGS) entry which is preliminary data.</text>
</comment>
<gene>
    <name evidence="2" type="ORF">C3F09_08505</name>
</gene>
<evidence type="ECO:0000313" key="2">
    <source>
        <dbReference type="EMBL" id="PWB70906.1"/>
    </source>
</evidence>
<name>A0A855WYY3_9BACT</name>
<dbReference type="Proteomes" id="UP000250918">
    <property type="component" value="Unassembled WGS sequence"/>
</dbReference>
<proteinExistence type="predicted"/>
<reference evidence="2 3" key="1">
    <citation type="journal article" date="2018" name="ISME J.">
        <title>A methanotrophic archaeon couples anaerobic oxidation of methane to Fe(III) reduction.</title>
        <authorList>
            <person name="Cai C."/>
            <person name="Leu A.O."/>
            <person name="Xie G.J."/>
            <person name="Guo J."/>
            <person name="Feng Y."/>
            <person name="Zhao J.X."/>
            <person name="Tyson G.W."/>
            <person name="Yuan Z."/>
            <person name="Hu S."/>
        </authorList>
    </citation>
    <scope>NUCLEOTIDE SEQUENCE [LARGE SCALE GENOMIC DNA]</scope>
    <source>
        <strain evidence="2">FeB_12</strain>
    </source>
</reference>
<dbReference type="InterPro" id="IPR036097">
    <property type="entry name" value="HisK_dim/P_sf"/>
</dbReference>
<evidence type="ECO:0000313" key="3">
    <source>
        <dbReference type="Proteomes" id="UP000250918"/>
    </source>
</evidence>
<feature type="domain" description="Signal transduction histidine kinase dimerisation/phosphoacceptor" evidence="1">
    <location>
        <begin position="32"/>
        <end position="98"/>
    </location>
</feature>